<gene>
    <name evidence="1" type="ORF">AVEN_57875_1</name>
</gene>
<protein>
    <submittedName>
        <fullName evidence="1">Uncharacterized protein</fullName>
    </submittedName>
</protein>
<comment type="caution">
    <text evidence="1">The sequence shown here is derived from an EMBL/GenBank/DDBJ whole genome shotgun (WGS) entry which is preliminary data.</text>
</comment>
<sequence>MAFLTIGPLWSCDKVSASGLECFRFDTGHSIRQKIHHVKWSWCRLNLTSWVELPPSVVRRYKLRCLTRHLTADKNCEVRPEITLMLLQNRMFI</sequence>
<accession>A0A4Y2L298</accession>
<name>A0A4Y2L298_ARAVE</name>
<reference evidence="1 2" key="1">
    <citation type="journal article" date="2019" name="Sci. Rep.">
        <title>Orb-weaving spider Araneus ventricosus genome elucidates the spidroin gene catalogue.</title>
        <authorList>
            <person name="Kono N."/>
            <person name="Nakamura H."/>
            <person name="Ohtoshi R."/>
            <person name="Moran D.A.P."/>
            <person name="Shinohara A."/>
            <person name="Yoshida Y."/>
            <person name="Fujiwara M."/>
            <person name="Mori M."/>
            <person name="Tomita M."/>
            <person name="Arakawa K."/>
        </authorList>
    </citation>
    <scope>NUCLEOTIDE SEQUENCE [LARGE SCALE GENOMIC DNA]</scope>
</reference>
<proteinExistence type="predicted"/>
<dbReference type="AlphaFoldDB" id="A0A4Y2L298"/>
<evidence type="ECO:0000313" key="2">
    <source>
        <dbReference type="Proteomes" id="UP000499080"/>
    </source>
</evidence>
<keyword evidence="2" id="KW-1185">Reference proteome</keyword>
<evidence type="ECO:0000313" key="1">
    <source>
        <dbReference type="EMBL" id="GBN07746.1"/>
    </source>
</evidence>
<dbReference type="Proteomes" id="UP000499080">
    <property type="component" value="Unassembled WGS sequence"/>
</dbReference>
<organism evidence="1 2">
    <name type="scientific">Araneus ventricosus</name>
    <name type="common">Orbweaver spider</name>
    <name type="synonym">Epeira ventricosa</name>
    <dbReference type="NCBI Taxonomy" id="182803"/>
    <lineage>
        <taxon>Eukaryota</taxon>
        <taxon>Metazoa</taxon>
        <taxon>Ecdysozoa</taxon>
        <taxon>Arthropoda</taxon>
        <taxon>Chelicerata</taxon>
        <taxon>Arachnida</taxon>
        <taxon>Araneae</taxon>
        <taxon>Araneomorphae</taxon>
        <taxon>Entelegynae</taxon>
        <taxon>Araneoidea</taxon>
        <taxon>Araneidae</taxon>
        <taxon>Araneus</taxon>
    </lineage>
</organism>
<dbReference type="EMBL" id="BGPR01005185">
    <property type="protein sequence ID" value="GBN07746.1"/>
    <property type="molecule type" value="Genomic_DNA"/>
</dbReference>